<organism evidence="1 2">
    <name type="scientific">Ruminiclostridium sufflavum DSM 19573</name>
    <dbReference type="NCBI Taxonomy" id="1121337"/>
    <lineage>
        <taxon>Bacteria</taxon>
        <taxon>Bacillati</taxon>
        <taxon>Bacillota</taxon>
        <taxon>Clostridia</taxon>
        <taxon>Eubacteriales</taxon>
        <taxon>Oscillospiraceae</taxon>
        <taxon>Ruminiclostridium</taxon>
    </lineage>
</organism>
<dbReference type="RefSeq" id="WP_110462801.1">
    <property type="nucleotide sequence ID" value="NZ_QKMR01000017.1"/>
</dbReference>
<keyword evidence="2" id="KW-1185">Reference proteome</keyword>
<evidence type="ECO:0000313" key="1">
    <source>
        <dbReference type="EMBL" id="PYG86779.1"/>
    </source>
</evidence>
<dbReference type="Proteomes" id="UP000248132">
    <property type="component" value="Unassembled WGS sequence"/>
</dbReference>
<proteinExistence type="predicted"/>
<reference evidence="1 2" key="1">
    <citation type="submission" date="2018-06" db="EMBL/GenBank/DDBJ databases">
        <title>Genomic Encyclopedia of Type Strains, Phase I: the one thousand microbial genomes (KMG-I) project.</title>
        <authorList>
            <person name="Kyrpides N."/>
        </authorList>
    </citation>
    <scope>NUCLEOTIDE SEQUENCE [LARGE SCALE GENOMIC DNA]</scope>
    <source>
        <strain evidence="1 2">DSM 19573</strain>
    </source>
</reference>
<sequence length="157" mass="17102">MGKFVINCVMLGKRVTGYRVYVSETKEFIGLTEKQIKDMISSGERVYGFIVDAEGSLQLDRDGFHASNIMVETGISTLKPMEMTGAVANVFFVAVGVHKVKDGTVYEVVNSRYGRTSITEGKLKALLEIGCVSGGVYMDSKGKVTVCEGVEVIEEVQ</sequence>
<name>A0A318XM96_9FIRM</name>
<dbReference type="OrthoDB" id="1861513at2"/>
<gene>
    <name evidence="1" type="ORF">LY28_02805</name>
</gene>
<dbReference type="AlphaFoldDB" id="A0A318XM96"/>
<comment type="caution">
    <text evidence="1">The sequence shown here is derived from an EMBL/GenBank/DDBJ whole genome shotgun (WGS) entry which is preliminary data.</text>
</comment>
<evidence type="ECO:0000313" key="2">
    <source>
        <dbReference type="Proteomes" id="UP000248132"/>
    </source>
</evidence>
<accession>A0A318XM96</accession>
<dbReference type="EMBL" id="QKMR01000017">
    <property type="protein sequence ID" value="PYG86779.1"/>
    <property type="molecule type" value="Genomic_DNA"/>
</dbReference>
<protein>
    <submittedName>
        <fullName evidence="1">Uncharacterized protein</fullName>
    </submittedName>
</protein>